<name>A0A7M7GP64_STRPU</name>
<evidence type="ECO:0000256" key="5">
    <source>
        <dbReference type="ARBA" id="ARBA00023040"/>
    </source>
</evidence>
<evidence type="ECO:0000256" key="3">
    <source>
        <dbReference type="ARBA" id="ARBA00022692"/>
    </source>
</evidence>
<dbReference type="PRINTS" id="PR00237">
    <property type="entry name" value="GPCRRHODOPSN"/>
</dbReference>
<dbReference type="FunCoup" id="A0A7M7GP64">
    <property type="interactions" value="43"/>
</dbReference>
<feature type="transmembrane region" description="Helical" evidence="11">
    <location>
        <begin position="75"/>
        <end position="100"/>
    </location>
</feature>
<keyword evidence="4 11" id="KW-1133">Transmembrane helix</keyword>
<keyword evidence="5 9" id="KW-0297">G-protein coupled receptor</keyword>
<keyword evidence="2" id="KW-1003">Cell membrane</keyword>
<feature type="domain" description="G-protein coupled receptors family 1 profile" evidence="12">
    <location>
        <begin position="55"/>
        <end position="402"/>
    </location>
</feature>
<dbReference type="OrthoDB" id="10015560at2759"/>
<dbReference type="EnsemblMetazoa" id="XM_003725065">
    <property type="protein sequence ID" value="XP_003725113"/>
    <property type="gene ID" value="LOC754228"/>
</dbReference>
<feature type="transmembrane region" description="Helical" evidence="11">
    <location>
        <begin position="203"/>
        <end position="228"/>
    </location>
</feature>
<feature type="compositionally biased region" description="Polar residues" evidence="10">
    <location>
        <begin position="309"/>
        <end position="321"/>
    </location>
</feature>
<feature type="transmembrane region" description="Helical" evidence="11">
    <location>
        <begin position="39"/>
        <end position="63"/>
    </location>
</feature>
<dbReference type="PROSITE" id="PS50262">
    <property type="entry name" value="G_PROTEIN_RECEP_F1_2"/>
    <property type="match status" value="1"/>
</dbReference>
<keyword evidence="7 9" id="KW-0675">Receptor</keyword>
<reference evidence="13" key="2">
    <citation type="submission" date="2021-01" db="UniProtKB">
        <authorList>
            <consortium name="EnsemblMetazoa"/>
        </authorList>
    </citation>
    <scope>IDENTIFICATION</scope>
</reference>
<evidence type="ECO:0000256" key="10">
    <source>
        <dbReference type="SAM" id="MobiDB-lite"/>
    </source>
</evidence>
<dbReference type="PANTHER" id="PTHR24228">
    <property type="entry name" value="B2 BRADYKININ RECEPTOR/ANGIOTENSIN II RECEPTOR"/>
    <property type="match status" value="1"/>
</dbReference>
<feature type="transmembrane region" description="Helical" evidence="11">
    <location>
        <begin position="112"/>
        <end position="134"/>
    </location>
</feature>
<feature type="transmembrane region" description="Helical" evidence="11">
    <location>
        <begin position="357"/>
        <end position="377"/>
    </location>
</feature>
<dbReference type="GO" id="GO:0007186">
    <property type="term" value="P:G protein-coupled receptor signaling pathway"/>
    <property type="evidence" value="ECO:0000318"/>
    <property type="project" value="GO_Central"/>
</dbReference>
<evidence type="ECO:0000256" key="6">
    <source>
        <dbReference type="ARBA" id="ARBA00023136"/>
    </source>
</evidence>
<keyword evidence="8 9" id="KW-0807">Transducer</keyword>
<dbReference type="InParanoid" id="A0A7M7GP64"/>
<evidence type="ECO:0000313" key="13">
    <source>
        <dbReference type="EnsemblMetazoa" id="XP_003725112"/>
    </source>
</evidence>
<dbReference type="PROSITE" id="PS00237">
    <property type="entry name" value="G_PROTEIN_RECEP_F1_1"/>
    <property type="match status" value="1"/>
</dbReference>
<keyword evidence="6 11" id="KW-0472">Membrane</keyword>
<feature type="compositionally biased region" description="Basic and acidic residues" evidence="10">
    <location>
        <begin position="328"/>
        <end position="343"/>
    </location>
</feature>
<dbReference type="Proteomes" id="UP000007110">
    <property type="component" value="Unassembled WGS sequence"/>
</dbReference>
<dbReference type="GO" id="GO:0004930">
    <property type="term" value="F:G protein-coupled receptor activity"/>
    <property type="evidence" value="ECO:0007669"/>
    <property type="project" value="UniProtKB-KW"/>
</dbReference>
<dbReference type="RefSeq" id="XP_003725113.2">
    <property type="nucleotide sequence ID" value="XM_003725065.3"/>
</dbReference>
<organism evidence="13 14">
    <name type="scientific">Strongylocentrotus purpuratus</name>
    <name type="common">Purple sea urchin</name>
    <dbReference type="NCBI Taxonomy" id="7668"/>
    <lineage>
        <taxon>Eukaryota</taxon>
        <taxon>Metazoa</taxon>
        <taxon>Echinodermata</taxon>
        <taxon>Eleutherozoa</taxon>
        <taxon>Echinozoa</taxon>
        <taxon>Echinoidea</taxon>
        <taxon>Euechinoidea</taxon>
        <taxon>Echinacea</taxon>
        <taxon>Camarodonta</taxon>
        <taxon>Echinidea</taxon>
        <taxon>Strongylocentrotidae</taxon>
        <taxon>Strongylocentrotus</taxon>
    </lineage>
</organism>
<accession>A0A7M7GP64</accession>
<dbReference type="KEGG" id="spu:754228"/>
<reference evidence="14" key="1">
    <citation type="submission" date="2015-02" db="EMBL/GenBank/DDBJ databases">
        <title>Genome sequencing for Strongylocentrotus purpuratus.</title>
        <authorList>
            <person name="Murali S."/>
            <person name="Liu Y."/>
            <person name="Vee V."/>
            <person name="English A."/>
            <person name="Wang M."/>
            <person name="Skinner E."/>
            <person name="Han Y."/>
            <person name="Muzny D.M."/>
            <person name="Worley K.C."/>
            <person name="Gibbs R.A."/>
        </authorList>
    </citation>
    <scope>NUCLEOTIDE SEQUENCE</scope>
</reference>
<feature type="compositionally biased region" description="Basic and acidic residues" evidence="10">
    <location>
        <begin position="279"/>
        <end position="289"/>
    </location>
</feature>
<dbReference type="Gene3D" id="1.20.1070.10">
    <property type="entry name" value="Rhodopsin 7-helix transmembrane proteins"/>
    <property type="match status" value="1"/>
</dbReference>
<dbReference type="OMA" id="YNQRIGV"/>
<dbReference type="CDD" id="cd00637">
    <property type="entry name" value="7tm_classA_rhodopsin-like"/>
    <property type="match status" value="1"/>
</dbReference>
<feature type="region of interest" description="Disordered" evidence="10">
    <location>
        <begin position="266"/>
        <end position="345"/>
    </location>
</feature>
<protein>
    <recommendedName>
        <fullName evidence="12">G-protein coupled receptors family 1 profile domain-containing protein</fullName>
    </recommendedName>
</protein>
<keyword evidence="14" id="KW-1185">Reference proteome</keyword>
<dbReference type="GO" id="GO:0005886">
    <property type="term" value="C:plasma membrane"/>
    <property type="evidence" value="ECO:0007669"/>
    <property type="project" value="UniProtKB-SubCell"/>
</dbReference>
<evidence type="ECO:0000256" key="11">
    <source>
        <dbReference type="SAM" id="Phobius"/>
    </source>
</evidence>
<comment type="similarity">
    <text evidence="9">Belongs to the G-protein coupled receptor 1 family.</text>
</comment>
<dbReference type="PANTHER" id="PTHR24228:SF72">
    <property type="entry name" value="G-PROTEIN COUPLED RECEPTORS FAMILY 1 PROFILE DOMAIN-CONTAINING PROTEIN"/>
    <property type="match status" value="1"/>
</dbReference>
<comment type="subcellular location">
    <subcellularLocation>
        <location evidence="1">Cell membrane</location>
        <topology evidence="1">Multi-pass membrane protein</topology>
    </subcellularLocation>
</comment>
<dbReference type="AlphaFoldDB" id="A0A7M7GP64"/>
<dbReference type="InterPro" id="IPR017452">
    <property type="entry name" value="GPCR_Rhodpsn_7TM"/>
</dbReference>
<keyword evidence="3 9" id="KW-0812">Transmembrane</keyword>
<evidence type="ECO:0000256" key="1">
    <source>
        <dbReference type="ARBA" id="ARBA00004651"/>
    </source>
</evidence>
<proteinExistence type="inferred from homology"/>
<evidence type="ECO:0000259" key="12">
    <source>
        <dbReference type="PROSITE" id="PS50262"/>
    </source>
</evidence>
<dbReference type="Pfam" id="PF00001">
    <property type="entry name" value="7tm_1"/>
    <property type="match status" value="1"/>
</dbReference>
<evidence type="ECO:0000256" key="8">
    <source>
        <dbReference type="ARBA" id="ARBA00023224"/>
    </source>
</evidence>
<dbReference type="RefSeq" id="XP_003725112.2">
    <property type="nucleotide sequence ID" value="XM_003725064.3"/>
</dbReference>
<sequence>MYAMASVTSTSRVVTAMLLNATPSSGEEDYVFIDYNQRIAVSALTLLISVFGLVGNLLVLFAVSLSRKLQTKVNVFVVNLCIADCIICCVLPFNVVAMLSKEGWPLSPNMCAAAAGFLWIALGVGTVTLALIAFNRYYVIKKYNFDKAYSSKRITCMVVFSWLYPAVLILIATNAGLGRLGYSIKYKACLQDSTHPLSEYLSLYAGITVFLPSLVIIIFCYVMIFVHVRKHHRHLIRIFIIGDGNRNESFQDTVTVVEAPVTPRTPTQVHFRYPPESQKAADDISDVKENLSSSDHSPVPCDDLPSPTTPANPITPSTPAKNGTDVDGEVRPHRTKSVSEELSHTVSRRQADITRNVFYVVCAFLICLTPYGIAILLPNSEPGVPWVMLLLQFNTCVNPVIYALKHPTFREVIPRILRCDFSNIPAKSAWLKKLLRNN</sequence>
<evidence type="ECO:0000256" key="7">
    <source>
        <dbReference type="ARBA" id="ARBA00023170"/>
    </source>
</evidence>
<dbReference type="InterPro" id="IPR000276">
    <property type="entry name" value="GPCR_Rhodpsn"/>
</dbReference>
<dbReference type="EnsemblMetazoa" id="XM_003725064">
    <property type="protein sequence ID" value="XP_003725112"/>
    <property type="gene ID" value="LOC754228"/>
</dbReference>
<evidence type="ECO:0000256" key="2">
    <source>
        <dbReference type="ARBA" id="ARBA00022475"/>
    </source>
</evidence>
<dbReference type="SUPFAM" id="SSF81321">
    <property type="entry name" value="Family A G protein-coupled receptor-like"/>
    <property type="match status" value="1"/>
</dbReference>
<evidence type="ECO:0000256" key="9">
    <source>
        <dbReference type="RuleBase" id="RU000688"/>
    </source>
</evidence>
<dbReference type="GeneID" id="754228"/>
<evidence type="ECO:0000256" key="4">
    <source>
        <dbReference type="ARBA" id="ARBA00022989"/>
    </source>
</evidence>
<feature type="transmembrane region" description="Helical" evidence="11">
    <location>
        <begin position="154"/>
        <end position="177"/>
    </location>
</feature>
<feature type="transmembrane region" description="Helical" evidence="11">
    <location>
        <begin position="383"/>
        <end position="404"/>
    </location>
</feature>
<evidence type="ECO:0000313" key="14">
    <source>
        <dbReference type="Proteomes" id="UP000007110"/>
    </source>
</evidence>
<dbReference type="SMART" id="SM01381">
    <property type="entry name" value="7TM_GPCR_Srsx"/>
    <property type="match status" value="1"/>
</dbReference>